<dbReference type="PANTHER" id="PTHR45128">
    <property type="entry name" value="METHYLTRANSFERASE TYPE 11"/>
    <property type="match status" value="1"/>
</dbReference>
<evidence type="ECO:0000259" key="1">
    <source>
        <dbReference type="Pfam" id="PF13847"/>
    </source>
</evidence>
<dbReference type="AlphaFoldDB" id="A0A1H9KEC9"/>
<dbReference type="InterPro" id="IPR036388">
    <property type="entry name" value="WH-like_DNA-bd_sf"/>
</dbReference>
<name>A0A1H9KEC9_9EURY</name>
<dbReference type="Pfam" id="PF21320">
    <property type="entry name" value="WHD_Rv2258c"/>
    <property type="match status" value="1"/>
</dbReference>
<keyword evidence="3" id="KW-0808">Transferase</keyword>
<reference evidence="4" key="1">
    <citation type="submission" date="2016-10" db="EMBL/GenBank/DDBJ databases">
        <authorList>
            <person name="Varghese N."/>
            <person name="Submissions S."/>
        </authorList>
    </citation>
    <scope>NUCLEOTIDE SEQUENCE [LARGE SCALE GENOMIC DNA]</scope>
    <source>
        <strain evidence="4">DSM 25055</strain>
    </source>
</reference>
<dbReference type="Proteomes" id="UP000199114">
    <property type="component" value="Unassembled WGS sequence"/>
</dbReference>
<dbReference type="GO" id="GO:0032259">
    <property type="term" value="P:methylation"/>
    <property type="evidence" value="ECO:0007669"/>
    <property type="project" value="UniProtKB-KW"/>
</dbReference>
<gene>
    <name evidence="3" type="ORF">SAMN04489841_2893</name>
</gene>
<keyword evidence="3" id="KW-0489">Methyltransferase</keyword>
<dbReference type="InterPro" id="IPR036390">
    <property type="entry name" value="WH_DNA-bd_sf"/>
</dbReference>
<dbReference type="RefSeq" id="WP_245742113.1">
    <property type="nucleotide sequence ID" value="NZ_FOFD01000003.1"/>
</dbReference>
<dbReference type="EMBL" id="FOFD01000003">
    <property type="protein sequence ID" value="SEQ97277.1"/>
    <property type="molecule type" value="Genomic_DNA"/>
</dbReference>
<accession>A0A1H9KEC9</accession>
<evidence type="ECO:0000259" key="2">
    <source>
        <dbReference type="Pfam" id="PF21320"/>
    </source>
</evidence>
<dbReference type="InterPro" id="IPR053173">
    <property type="entry name" value="SAM-binding_MTase"/>
</dbReference>
<dbReference type="InterPro" id="IPR029063">
    <property type="entry name" value="SAM-dependent_MTases_sf"/>
</dbReference>
<evidence type="ECO:0000313" key="3">
    <source>
        <dbReference type="EMBL" id="SEQ97277.1"/>
    </source>
</evidence>
<feature type="domain" description="S-adenosylmethionine-dependent methyltransferase Rv2258c-like winged HTH" evidence="2">
    <location>
        <begin position="42"/>
        <end position="109"/>
    </location>
</feature>
<dbReference type="Pfam" id="PF13847">
    <property type="entry name" value="Methyltransf_31"/>
    <property type="match status" value="1"/>
</dbReference>
<dbReference type="GO" id="GO:0008168">
    <property type="term" value="F:methyltransferase activity"/>
    <property type="evidence" value="ECO:0007669"/>
    <property type="project" value="UniProtKB-KW"/>
</dbReference>
<keyword evidence="4" id="KW-1185">Reference proteome</keyword>
<proteinExistence type="predicted"/>
<dbReference type="SUPFAM" id="SSF46785">
    <property type="entry name" value="Winged helix' DNA-binding domain"/>
    <property type="match status" value="1"/>
</dbReference>
<dbReference type="InterPro" id="IPR048711">
    <property type="entry name" value="WHD_Rv2258c"/>
</dbReference>
<dbReference type="SUPFAM" id="SSF53335">
    <property type="entry name" value="S-adenosyl-L-methionine-dependent methyltransferases"/>
    <property type="match status" value="1"/>
</dbReference>
<protein>
    <submittedName>
        <fullName evidence="3">Methyltransferase domain-containing protein</fullName>
    </submittedName>
</protein>
<feature type="domain" description="Methyltransferase" evidence="1">
    <location>
        <begin position="187"/>
        <end position="313"/>
    </location>
</feature>
<dbReference type="InterPro" id="IPR025714">
    <property type="entry name" value="Methyltranfer_dom"/>
</dbReference>
<dbReference type="Gene3D" id="3.40.50.150">
    <property type="entry name" value="Vaccinia Virus protein VP39"/>
    <property type="match status" value="1"/>
</dbReference>
<dbReference type="PANTHER" id="PTHR45128:SF2">
    <property type="entry name" value="METHYLTRANSFERASE DOMAIN-CONTAINING PROTEIN"/>
    <property type="match status" value="1"/>
</dbReference>
<sequence>MTYNEQGDERSRGDTMSINEDRLEELIETATTDIGAIAYAPLAIIGDRLGLYDALAKHGPLTTRELANRTDTTERYVREWLAASAASDYVSYDPETEQYSLSPEQALLLADTEGPASPLAGLFQIATAAGKTMPKIETAFRTGEGVGWHEHDEEVFQGMMRTSEFDFKENLVSDWIPALEGVDEKLQEGARVADIGCGHGESTITMARAYPKSTFVGYDYHEGSIKPARERAATAGVTDRVSFEVTRAKEYDGDEYDFVTSFDCLHDMGDPVGVAAHVRETLADDGTWMIVEPLSGDRVEENLHPRGRLYYSVSTMMCTPNALDQEGPHALGAQAGEERLREVVTEGGFSEFRRATETPPFEMVLEAKP</sequence>
<dbReference type="Gene3D" id="1.10.10.10">
    <property type="entry name" value="Winged helix-like DNA-binding domain superfamily/Winged helix DNA-binding domain"/>
    <property type="match status" value="1"/>
</dbReference>
<dbReference type="CDD" id="cd02440">
    <property type="entry name" value="AdoMet_MTases"/>
    <property type="match status" value="1"/>
</dbReference>
<evidence type="ECO:0000313" key="4">
    <source>
        <dbReference type="Proteomes" id="UP000199114"/>
    </source>
</evidence>
<organism evidence="3 4">
    <name type="scientific">Natrinema salaciae</name>
    <dbReference type="NCBI Taxonomy" id="1186196"/>
    <lineage>
        <taxon>Archaea</taxon>
        <taxon>Methanobacteriati</taxon>
        <taxon>Methanobacteriota</taxon>
        <taxon>Stenosarchaea group</taxon>
        <taxon>Halobacteria</taxon>
        <taxon>Halobacteriales</taxon>
        <taxon>Natrialbaceae</taxon>
        <taxon>Natrinema</taxon>
    </lineage>
</organism>